<evidence type="ECO:0000256" key="1">
    <source>
        <dbReference type="ARBA" id="ARBA00004123"/>
    </source>
</evidence>
<dbReference type="GO" id="GO:0046983">
    <property type="term" value="F:protein dimerization activity"/>
    <property type="evidence" value="ECO:0007669"/>
    <property type="project" value="InterPro"/>
</dbReference>
<proteinExistence type="predicted"/>
<comment type="subcellular location">
    <subcellularLocation>
        <location evidence="1">Nucleus</location>
    </subcellularLocation>
</comment>
<accession>A0A498M4I7</accession>
<dbReference type="SUPFAM" id="SSF47459">
    <property type="entry name" value="HLH, helix-loop-helix DNA-binding domain"/>
    <property type="match status" value="1"/>
</dbReference>
<dbReference type="OrthoDB" id="6085656at2759"/>
<dbReference type="GO" id="GO:0005634">
    <property type="term" value="C:nucleus"/>
    <property type="evidence" value="ECO:0007669"/>
    <property type="project" value="UniProtKB-SubCell"/>
</dbReference>
<dbReference type="InterPro" id="IPR036638">
    <property type="entry name" value="HLH_DNA-bd_sf"/>
</dbReference>
<sequence length="152" mass="18007">MAPVGQNQGCERISCSENHKFRKILMERTRRDRINGCIEHLRELFHKTTRMSDRQFAVLDKADILDMTVDFLKHRANYSYARGFSQCLQETLRHVSLHAHLTPDDREAIKRFYVLQRTNQMHLMASTSRGLVHRSSKRSSSRVPLWRPWKNN</sequence>
<keyword evidence="5" id="KW-0539">Nucleus</keyword>
<keyword evidence="4" id="KW-0804">Transcription</keyword>
<evidence type="ECO:0000313" key="7">
    <source>
        <dbReference type="EMBL" id="RXN12227.1"/>
    </source>
</evidence>
<feature type="domain" description="BHLH" evidence="6">
    <location>
        <begin position="18"/>
        <end position="75"/>
    </location>
</feature>
<gene>
    <name evidence="7" type="ORF">ROHU_010214</name>
</gene>
<evidence type="ECO:0000313" key="8">
    <source>
        <dbReference type="Proteomes" id="UP000290572"/>
    </source>
</evidence>
<dbReference type="STRING" id="84645.A0A498M4I7"/>
<dbReference type="InterPro" id="IPR050370">
    <property type="entry name" value="HES_HEY"/>
</dbReference>
<evidence type="ECO:0000256" key="3">
    <source>
        <dbReference type="ARBA" id="ARBA00023015"/>
    </source>
</evidence>
<evidence type="ECO:0000256" key="4">
    <source>
        <dbReference type="ARBA" id="ARBA00023163"/>
    </source>
</evidence>
<protein>
    <submittedName>
        <fullName evidence="7">Transcription factor HES-5-like protein</fullName>
    </submittedName>
</protein>
<keyword evidence="2" id="KW-0678">Repressor</keyword>
<evidence type="ECO:0000256" key="2">
    <source>
        <dbReference type="ARBA" id="ARBA00022491"/>
    </source>
</evidence>
<name>A0A498M4I7_LABRO</name>
<comment type="caution">
    <text evidence="7">The sequence shown here is derived from an EMBL/GenBank/DDBJ whole genome shotgun (WGS) entry which is preliminary data.</text>
</comment>
<evidence type="ECO:0000256" key="5">
    <source>
        <dbReference type="ARBA" id="ARBA00023242"/>
    </source>
</evidence>
<dbReference type="PROSITE" id="PS50888">
    <property type="entry name" value="BHLH"/>
    <property type="match status" value="1"/>
</dbReference>
<dbReference type="PANTHER" id="PTHR10985">
    <property type="entry name" value="BASIC HELIX-LOOP-HELIX TRANSCRIPTION FACTOR, HES-RELATED"/>
    <property type="match status" value="1"/>
</dbReference>
<dbReference type="Proteomes" id="UP000290572">
    <property type="component" value="Unassembled WGS sequence"/>
</dbReference>
<evidence type="ECO:0000259" key="6">
    <source>
        <dbReference type="PROSITE" id="PS50888"/>
    </source>
</evidence>
<organism evidence="7 8">
    <name type="scientific">Labeo rohita</name>
    <name type="common">Indian major carp</name>
    <name type="synonym">Cyprinus rohita</name>
    <dbReference type="NCBI Taxonomy" id="84645"/>
    <lineage>
        <taxon>Eukaryota</taxon>
        <taxon>Metazoa</taxon>
        <taxon>Chordata</taxon>
        <taxon>Craniata</taxon>
        <taxon>Vertebrata</taxon>
        <taxon>Euteleostomi</taxon>
        <taxon>Actinopterygii</taxon>
        <taxon>Neopterygii</taxon>
        <taxon>Teleostei</taxon>
        <taxon>Ostariophysi</taxon>
        <taxon>Cypriniformes</taxon>
        <taxon>Cyprinidae</taxon>
        <taxon>Labeoninae</taxon>
        <taxon>Labeonini</taxon>
        <taxon>Labeo</taxon>
    </lineage>
</organism>
<dbReference type="Pfam" id="PF00010">
    <property type="entry name" value="HLH"/>
    <property type="match status" value="1"/>
</dbReference>
<keyword evidence="3" id="KW-0805">Transcription regulation</keyword>
<keyword evidence="8" id="KW-1185">Reference proteome</keyword>
<dbReference type="AlphaFoldDB" id="A0A498M4I7"/>
<reference evidence="7 8" key="1">
    <citation type="submission" date="2018-03" db="EMBL/GenBank/DDBJ databases">
        <title>Draft genome sequence of Rohu Carp (Labeo rohita).</title>
        <authorList>
            <person name="Das P."/>
            <person name="Kushwaha B."/>
            <person name="Joshi C.G."/>
            <person name="Kumar D."/>
            <person name="Nagpure N.S."/>
            <person name="Sahoo L."/>
            <person name="Das S.P."/>
            <person name="Bit A."/>
            <person name="Patnaik S."/>
            <person name="Meher P.K."/>
            <person name="Jayasankar P."/>
            <person name="Koringa P.G."/>
            <person name="Patel N.V."/>
            <person name="Hinsu A.T."/>
            <person name="Kumar R."/>
            <person name="Pandey M."/>
            <person name="Agarwal S."/>
            <person name="Srivastava S."/>
            <person name="Singh M."/>
            <person name="Iquebal M.A."/>
            <person name="Jaiswal S."/>
            <person name="Angadi U.B."/>
            <person name="Kumar N."/>
            <person name="Raza M."/>
            <person name="Shah T.M."/>
            <person name="Rai A."/>
            <person name="Jena J.K."/>
        </authorList>
    </citation>
    <scope>NUCLEOTIDE SEQUENCE [LARGE SCALE GENOMIC DNA]</scope>
    <source>
        <strain evidence="7">DASCIFA01</strain>
        <tissue evidence="7">Testis</tissue>
    </source>
</reference>
<dbReference type="Gene3D" id="4.10.280.10">
    <property type="entry name" value="Helix-loop-helix DNA-binding domain"/>
    <property type="match status" value="1"/>
</dbReference>
<dbReference type="EMBL" id="QBIY01013076">
    <property type="protein sequence ID" value="RXN12227.1"/>
    <property type="molecule type" value="Genomic_DNA"/>
</dbReference>
<dbReference type="InterPro" id="IPR011598">
    <property type="entry name" value="bHLH_dom"/>
</dbReference>